<dbReference type="Gene3D" id="2.40.320.10">
    <property type="entry name" value="Hypothetical Protein Pfu-838710-001"/>
    <property type="match status" value="1"/>
</dbReference>
<gene>
    <name evidence="2" type="ORF">AZI98_06615</name>
</gene>
<dbReference type="PANTHER" id="PTHR34948:SF2">
    <property type="entry name" value="TRIPHOSPHATE TUNNEL METALLOENZYME 3"/>
    <property type="match status" value="1"/>
</dbReference>
<organism evidence="2 3">
    <name type="scientific">Aeribacillus pallidus</name>
    <dbReference type="NCBI Taxonomy" id="33936"/>
    <lineage>
        <taxon>Bacteria</taxon>
        <taxon>Bacillati</taxon>
        <taxon>Bacillota</taxon>
        <taxon>Bacilli</taxon>
        <taxon>Bacillales</taxon>
        <taxon>Bacillaceae</taxon>
        <taxon>Aeribacillus</taxon>
    </lineage>
</organism>
<dbReference type="SUPFAM" id="SSF55154">
    <property type="entry name" value="CYTH-like phosphatases"/>
    <property type="match status" value="1"/>
</dbReference>
<proteinExistence type="predicted"/>
<dbReference type="RefSeq" id="WP_063387494.1">
    <property type="nucleotide sequence ID" value="NZ_LWBR01000014.1"/>
</dbReference>
<dbReference type="AlphaFoldDB" id="A0A165Y702"/>
<dbReference type="Pfam" id="PF01928">
    <property type="entry name" value="CYTH"/>
    <property type="match status" value="1"/>
</dbReference>
<dbReference type="PIRSF" id="PIRSF012526">
    <property type="entry name" value="CYTH_UCP012526"/>
    <property type="match status" value="1"/>
</dbReference>
<dbReference type="SMART" id="SM01118">
    <property type="entry name" value="CYTH"/>
    <property type="match status" value="1"/>
</dbReference>
<accession>A0A165Y702</accession>
<dbReference type="PROSITE" id="PS51707">
    <property type="entry name" value="CYTH"/>
    <property type="match status" value="1"/>
</dbReference>
<dbReference type="EMBL" id="LWBR01000014">
    <property type="protein sequence ID" value="KZN96790.1"/>
    <property type="molecule type" value="Genomic_DNA"/>
</dbReference>
<dbReference type="STRING" id="33936.AZI98_06615"/>
<keyword evidence="3" id="KW-1185">Reference proteome</keyword>
<name>A0A165Y702_9BACI</name>
<dbReference type="PANTHER" id="PTHR34948">
    <property type="entry name" value="OS08G0299200 PROTEIN"/>
    <property type="match status" value="1"/>
</dbReference>
<evidence type="ECO:0000259" key="1">
    <source>
        <dbReference type="PROSITE" id="PS51707"/>
    </source>
</evidence>
<evidence type="ECO:0000313" key="3">
    <source>
        <dbReference type="Proteomes" id="UP000076476"/>
    </source>
</evidence>
<sequence>MVQELEIEFKNLLTKEEFHRLADFFQLTEKDFAEQENYYFDTKCFALKNHGAALRIRKKKDQYVLTLKEPYHVGLLETHQFLTNQEAVSAIHESVFPKEGSVVEKIKQLEIKPESLLCFGSLITSRATKKYKNGEIVLDHSRYENREDFEIEFEAEDEKEGKQQFLEILNKHNIPIRQTENKIKRFYSAKFSKENL</sequence>
<protein>
    <recommendedName>
        <fullName evidence="1">CYTH domain-containing protein</fullName>
    </recommendedName>
</protein>
<dbReference type="OrthoDB" id="384378at2"/>
<dbReference type="CDD" id="cd07762">
    <property type="entry name" value="CYTH-like_Pase_1"/>
    <property type="match status" value="1"/>
</dbReference>
<reference evidence="2 3" key="1">
    <citation type="submission" date="2016-04" db="EMBL/GenBank/DDBJ databases">
        <title>Draft genome sequence of Aeribacillus pallidus 8m3 from petroleum reservoir.</title>
        <authorList>
            <person name="Poltaraus A.B."/>
            <person name="Nazina T.N."/>
            <person name="Tourova T.P."/>
            <person name="Malakho S.M."/>
            <person name="Korshunova A.V."/>
            <person name="Sokolova D.S."/>
        </authorList>
    </citation>
    <scope>NUCLEOTIDE SEQUENCE [LARGE SCALE GENOMIC DNA]</scope>
    <source>
        <strain evidence="2 3">8m3</strain>
    </source>
</reference>
<feature type="domain" description="CYTH" evidence="1">
    <location>
        <begin position="4"/>
        <end position="193"/>
    </location>
</feature>
<dbReference type="Proteomes" id="UP000076476">
    <property type="component" value="Unassembled WGS sequence"/>
</dbReference>
<dbReference type="InterPro" id="IPR023577">
    <property type="entry name" value="CYTH_domain"/>
</dbReference>
<dbReference type="InterPro" id="IPR009195">
    <property type="entry name" value="Uncharacterised_YjbK"/>
</dbReference>
<comment type="caution">
    <text evidence="2">The sequence shown here is derived from an EMBL/GenBank/DDBJ whole genome shotgun (WGS) entry which is preliminary data.</text>
</comment>
<dbReference type="InterPro" id="IPR033469">
    <property type="entry name" value="CYTH-like_dom_sf"/>
</dbReference>
<evidence type="ECO:0000313" key="2">
    <source>
        <dbReference type="EMBL" id="KZN96790.1"/>
    </source>
</evidence>